<keyword evidence="4 9" id="KW-0548">Nucleotidyltransferase</keyword>
<accession>A0A8B8NY79</accession>
<dbReference type="GeneID" id="115738869"/>
<feature type="compositionally biased region" description="Polar residues" evidence="10">
    <location>
        <begin position="100"/>
        <end position="110"/>
    </location>
</feature>
<evidence type="ECO:0000256" key="1">
    <source>
        <dbReference type="ARBA" id="ARBA00005762"/>
    </source>
</evidence>
<dbReference type="InterPro" id="IPR007855">
    <property type="entry name" value="RDRP"/>
</dbReference>
<evidence type="ECO:0000256" key="2">
    <source>
        <dbReference type="ARBA" id="ARBA00022484"/>
    </source>
</evidence>
<dbReference type="InterPro" id="IPR058697">
    <property type="entry name" value="RDRP3-5_N"/>
</dbReference>
<keyword evidence="3 9" id="KW-0808">Transferase</keyword>
<evidence type="ECO:0000256" key="10">
    <source>
        <dbReference type="SAM" id="MobiDB-lite"/>
    </source>
</evidence>
<keyword evidence="2 9" id="KW-0696">RNA-directed RNA polymerase</keyword>
<dbReference type="InterPro" id="IPR058751">
    <property type="entry name" value="RDRP_helical"/>
</dbReference>
<dbReference type="GO" id="GO:0003968">
    <property type="term" value="F:RNA-directed RNA polymerase activity"/>
    <property type="evidence" value="ECO:0007669"/>
    <property type="project" value="UniProtKB-KW"/>
</dbReference>
<dbReference type="PANTHER" id="PTHR23079">
    <property type="entry name" value="RNA-DEPENDENT RNA POLYMERASE"/>
    <property type="match status" value="1"/>
</dbReference>
<dbReference type="Pfam" id="PF05183">
    <property type="entry name" value="RdRP"/>
    <property type="match status" value="1"/>
</dbReference>
<feature type="region of interest" description="Disordered" evidence="10">
    <location>
        <begin position="100"/>
        <end position="121"/>
    </location>
</feature>
<gene>
    <name evidence="16" type="primary">LOC115738869</name>
</gene>
<proteinExistence type="inferred from homology"/>
<evidence type="ECO:0000256" key="5">
    <source>
        <dbReference type="ARBA" id="ARBA00022884"/>
    </source>
</evidence>
<keyword evidence="15" id="KW-1185">Reference proteome</keyword>
<sequence length="996" mass="111970">MDTPTPSSPSASPSQFVPLPLSIEDAMRRICIDQNQPPPNVSTRRKLASLSEEAALRVLRSTAATKIKWSIDGLISRIIENGSGFSSSPSPTKIARVSLNDQSPARSSVMKSRDNGFASSPVRDQQVGSLRLFPSLANGNGKAVNPHLNALSELEFRKAFLILNYVGEGKLEDAIDSDRIRLLKDVRMIEFEEAVWNAVGQFHVKKDERCKYVDWDSGKTHFYHCNISTQGCYRFKGPYLDKKKTVLQKALGDENVLLVKLAEETTDKSRRPIGSADFTVYKKIAKEGIPVGSRRYKFFVFKDGGKEEKKRDPTTSSVKCYFVCMECEALREKKTVHEARCFFMHAHTVSSISRYMIRLSLILSKTESLEVDWDLVTIETIKDEECKDKDGNSIYDKKGKPLIHTDGTGFVSEDIASKCPGNIFKGSSVPTPAFERFAGCSDNEQKRREGICEPPLLIQFRLFNDGRAVKGTLLLNKQLPPHTIHIRPSMIKVEKDPKLSDIRTVDSLEIVATSNKPRTAYLSKILIALLSYGGVPNEFFLDMLQNALGDANGVFSGKRAALKVSVNHGDMDGFNVARMILSGIPLDESYLQHRLSILMKMEKKNLKGGRIPISDSYYLMGTADPTGILKSDEVCIILDSGQISGKVLVYRNPGLHFGDIHVLNATYVEDLETKVGNSKYAIFFPTSGPRSLTDEIAGGDLDGDVYWVSRNPQLLKYFTPSKPWESASAARDVNCKKPSDISFEELEDELIGLWLNNRFNPSYTVSAAADSWQALMDRLLTLSCDEVDEKHRVEMNLCQLVDIYYDALDAPKNGGMQIELPKVLKAEIFPHYMEKDKSFHSNSILGLIFDAVESYQAENQTGKGIWKIPYFDVEIPRDCRMEWERRYKEYRNQMVAALGEGGEVKNSSADEVIKKYKQLLYSAPEFEESPRKPEDIFNEALAIYNTVYDYAMQWNDIGKCGFAWKVAGPALCRYYAMRQEQKSIVCLPSVLKEVFS</sequence>
<feature type="domain" description="RDRP helical" evidence="13">
    <location>
        <begin position="146"/>
        <end position="211"/>
    </location>
</feature>
<reference evidence="15" key="1">
    <citation type="submission" date="2025-05" db="UniProtKB">
        <authorList>
            <consortium name="RefSeq"/>
        </authorList>
    </citation>
    <scope>NUCLEOTIDE SEQUENCE [LARGE SCALE GENOMIC DNA]</scope>
</reference>
<feature type="domain" description="RDRP core" evidence="11">
    <location>
        <begin position="233"/>
        <end position="852"/>
    </location>
</feature>
<evidence type="ECO:0000256" key="7">
    <source>
        <dbReference type="ARBA" id="ARBA00048744"/>
    </source>
</evidence>
<dbReference type="KEGG" id="rarg:115738869"/>
<dbReference type="GO" id="GO:0030422">
    <property type="term" value="P:siRNA processing"/>
    <property type="evidence" value="ECO:0007669"/>
    <property type="project" value="TreeGrafter"/>
</dbReference>
<dbReference type="Proteomes" id="UP000827889">
    <property type="component" value="Chromosome 1"/>
</dbReference>
<evidence type="ECO:0000256" key="3">
    <source>
        <dbReference type="ARBA" id="ARBA00022679"/>
    </source>
</evidence>
<organism evidence="15 16">
    <name type="scientific">Rhodamnia argentea</name>
    <dbReference type="NCBI Taxonomy" id="178133"/>
    <lineage>
        <taxon>Eukaryota</taxon>
        <taxon>Viridiplantae</taxon>
        <taxon>Streptophyta</taxon>
        <taxon>Embryophyta</taxon>
        <taxon>Tracheophyta</taxon>
        <taxon>Spermatophyta</taxon>
        <taxon>Magnoliopsida</taxon>
        <taxon>eudicotyledons</taxon>
        <taxon>Gunneridae</taxon>
        <taxon>Pentapetalae</taxon>
        <taxon>rosids</taxon>
        <taxon>malvids</taxon>
        <taxon>Myrtales</taxon>
        <taxon>Myrtaceae</taxon>
        <taxon>Myrtoideae</taxon>
        <taxon>Myrteae</taxon>
        <taxon>Australasian group</taxon>
        <taxon>Rhodamnia</taxon>
    </lineage>
</organism>
<reference evidence="16" key="2">
    <citation type="submission" date="2025-08" db="UniProtKB">
        <authorList>
            <consortium name="RefSeq"/>
        </authorList>
    </citation>
    <scope>IDENTIFICATION</scope>
    <source>
        <tissue evidence="16">Leaf</tissue>
    </source>
</reference>
<dbReference type="OrthoDB" id="6513042at2759"/>
<evidence type="ECO:0000313" key="15">
    <source>
        <dbReference type="Proteomes" id="UP000827889"/>
    </source>
</evidence>
<feature type="domain" description="RDRP3-5 N-terminal" evidence="12">
    <location>
        <begin position="19"/>
        <end position="82"/>
    </location>
</feature>
<feature type="domain" description="RDRP C-terminal head" evidence="14">
    <location>
        <begin position="903"/>
        <end position="989"/>
    </location>
</feature>
<evidence type="ECO:0000259" key="11">
    <source>
        <dbReference type="Pfam" id="PF05183"/>
    </source>
</evidence>
<dbReference type="Pfam" id="PF26252">
    <property type="entry name" value="RdRP_helical"/>
    <property type="match status" value="1"/>
</dbReference>
<dbReference type="RefSeq" id="XP_030527505.1">
    <property type="nucleotide sequence ID" value="XM_030671645.2"/>
</dbReference>
<dbReference type="Pfam" id="PF26253">
    <property type="entry name" value="RdRP_head"/>
    <property type="match status" value="1"/>
</dbReference>
<evidence type="ECO:0000256" key="9">
    <source>
        <dbReference type="RuleBase" id="RU363098"/>
    </source>
</evidence>
<dbReference type="AlphaFoldDB" id="A0A8B8NY79"/>
<dbReference type="Pfam" id="PF26249">
    <property type="entry name" value="4HB_RdRP3_N"/>
    <property type="match status" value="1"/>
</dbReference>
<name>A0A8B8NY79_9MYRT</name>
<comment type="function">
    <text evidence="8 9">Probably involved in the RNA silencing pathway and required for the generation of small interfering RNAs (siRNAs).</text>
</comment>
<dbReference type="InterPro" id="IPR057596">
    <property type="entry name" value="RDRP_core"/>
</dbReference>
<dbReference type="GO" id="GO:0031380">
    <property type="term" value="C:nuclear RNA-directed RNA polymerase complex"/>
    <property type="evidence" value="ECO:0007669"/>
    <property type="project" value="TreeGrafter"/>
</dbReference>
<dbReference type="GO" id="GO:0003723">
    <property type="term" value="F:RNA binding"/>
    <property type="evidence" value="ECO:0007669"/>
    <property type="project" value="UniProtKB-KW"/>
</dbReference>
<evidence type="ECO:0000259" key="14">
    <source>
        <dbReference type="Pfam" id="PF26253"/>
    </source>
</evidence>
<protein>
    <recommendedName>
        <fullName evidence="9">RNA-dependent RNA polymerase</fullName>
        <ecNumber evidence="9">2.7.7.48</ecNumber>
    </recommendedName>
</protein>
<comment type="similarity">
    <text evidence="1 9">Belongs to the RdRP family.</text>
</comment>
<evidence type="ECO:0000259" key="13">
    <source>
        <dbReference type="Pfam" id="PF26252"/>
    </source>
</evidence>
<evidence type="ECO:0000259" key="12">
    <source>
        <dbReference type="Pfam" id="PF26249"/>
    </source>
</evidence>
<evidence type="ECO:0000256" key="4">
    <source>
        <dbReference type="ARBA" id="ARBA00022695"/>
    </source>
</evidence>
<keyword evidence="6 9" id="KW-0943">RNA-mediated gene silencing</keyword>
<evidence type="ECO:0000256" key="6">
    <source>
        <dbReference type="ARBA" id="ARBA00023158"/>
    </source>
</evidence>
<evidence type="ECO:0000256" key="8">
    <source>
        <dbReference type="ARBA" id="ARBA00093763"/>
    </source>
</evidence>
<dbReference type="InterPro" id="IPR058752">
    <property type="entry name" value="RDRP_C_head"/>
</dbReference>
<keyword evidence="5 9" id="KW-0694">RNA-binding</keyword>
<dbReference type="PANTHER" id="PTHR23079:SF55">
    <property type="entry name" value="RNA-DIRECTED RNA POLYMERASE"/>
    <property type="match status" value="1"/>
</dbReference>
<comment type="catalytic activity">
    <reaction evidence="7 9">
        <text>RNA(n) + a ribonucleoside 5'-triphosphate = RNA(n+1) + diphosphate</text>
        <dbReference type="Rhea" id="RHEA:21248"/>
        <dbReference type="Rhea" id="RHEA-COMP:14527"/>
        <dbReference type="Rhea" id="RHEA-COMP:17342"/>
        <dbReference type="ChEBI" id="CHEBI:33019"/>
        <dbReference type="ChEBI" id="CHEBI:61557"/>
        <dbReference type="ChEBI" id="CHEBI:140395"/>
        <dbReference type="EC" id="2.7.7.48"/>
    </reaction>
</comment>
<evidence type="ECO:0000313" key="16">
    <source>
        <dbReference type="RefSeq" id="XP_030527505.1"/>
    </source>
</evidence>
<dbReference type="EC" id="2.7.7.48" evidence="9"/>